<name>A0ABD1NKD3_9FABA</name>
<gene>
    <name evidence="2" type="ORF">Fmac_002598</name>
</gene>
<organism evidence="2 3">
    <name type="scientific">Flemingia macrophylla</name>
    <dbReference type="NCBI Taxonomy" id="520843"/>
    <lineage>
        <taxon>Eukaryota</taxon>
        <taxon>Viridiplantae</taxon>
        <taxon>Streptophyta</taxon>
        <taxon>Embryophyta</taxon>
        <taxon>Tracheophyta</taxon>
        <taxon>Spermatophyta</taxon>
        <taxon>Magnoliopsida</taxon>
        <taxon>eudicotyledons</taxon>
        <taxon>Gunneridae</taxon>
        <taxon>Pentapetalae</taxon>
        <taxon>rosids</taxon>
        <taxon>fabids</taxon>
        <taxon>Fabales</taxon>
        <taxon>Fabaceae</taxon>
        <taxon>Papilionoideae</taxon>
        <taxon>50 kb inversion clade</taxon>
        <taxon>NPAAA clade</taxon>
        <taxon>indigoferoid/millettioid clade</taxon>
        <taxon>Phaseoleae</taxon>
        <taxon>Flemingia</taxon>
    </lineage>
</organism>
<evidence type="ECO:0000313" key="2">
    <source>
        <dbReference type="EMBL" id="KAL2348598.1"/>
    </source>
</evidence>
<evidence type="ECO:0000256" key="1">
    <source>
        <dbReference type="SAM" id="MobiDB-lite"/>
    </source>
</evidence>
<sequence length="138" mass="15450">MASLSVIIPGSSWLIEDVDVLTPEVIMLKKGFGTGCERSIELMMKGQCMPRLKGNNSCKTNKPPSPITLLERFREAVLRLMMISALSKPTTNHRHGDQRHNPRHHINSPHDPHHTEAVADCIEFIKKKAATDAYVNTL</sequence>
<reference evidence="2 3" key="1">
    <citation type="submission" date="2024-08" db="EMBL/GenBank/DDBJ databases">
        <title>Insights into the chromosomal genome structure of Flemingia macrophylla.</title>
        <authorList>
            <person name="Ding Y."/>
            <person name="Zhao Y."/>
            <person name="Bi W."/>
            <person name="Wu M."/>
            <person name="Zhao G."/>
            <person name="Gong Y."/>
            <person name="Li W."/>
            <person name="Zhang P."/>
        </authorList>
    </citation>
    <scope>NUCLEOTIDE SEQUENCE [LARGE SCALE GENOMIC DNA]</scope>
    <source>
        <strain evidence="2">DYQJB</strain>
        <tissue evidence="2">Leaf</tissue>
    </source>
</reference>
<dbReference type="AlphaFoldDB" id="A0ABD1NKD3"/>
<proteinExistence type="predicted"/>
<evidence type="ECO:0000313" key="3">
    <source>
        <dbReference type="Proteomes" id="UP001603857"/>
    </source>
</evidence>
<dbReference type="EMBL" id="JBGMDY010000001">
    <property type="protein sequence ID" value="KAL2348598.1"/>
    <property type="molecule type" value="Genomic_DNA"/>
</dbReference>
<comment type="caution">
    <text evidence="2">The sequence shown here is derived from an EMBL/GenBank/DDBJ whole genome shotgun (WGS) entry which is preliminary data.</text>
</comment>
<keyword evidence="3" id="KW-1185">Reference proteome</keyword>
<feature type="region of interest" description="Disordered" evidence="1">
    <location>
        <begin position="89"/>
        <end position="111"/>
    </location>
</feature>
<protein>
    <submittedName>
        <fullName evidence="2">Uncharacterized protein</fullName>
    </submittedName>
</protein>
<dbReference type="PANTHER" id="PTHR35111">
    <property type="entry name" value="F10A5.9-RELATED"/>
    <property type="match status" value="1"/>
</dbReference>
<dbReference type="Proteomes" id="UP001603857">
    <property type="component" value="Unassembled WGS sequence"/>
</dbReference>
<accession>A0ABD1NKD3</accession>
<dbReference type="PANTHER" id="PTHR35111:SF1">
    <property type="entry name" value="OS04G0115900 PROTEIN"/>
    <property type="match status" value="1"/>
</dbReference>